<name>A0ABZ2E7A5_9BACT</name>
<sequence>MEVKKYDKIVLDSTRSIDDIVADIKAELSKQESQNAGESYICYVSHAYSSGENAGVNYIVVSDDFKRLNRLSSNVIQANAYTKDEINELIAKVDAKIPVDEAKLAKQNELKRVEADILDKEQSIPRKRQELLTLSEEKRALEVNLATITELINEKQQAGENTDILEVQKRQYESDIATKSSQITNLESEINQLNSDIEVLNQTKERLKSEEALIQSPELATKVYVDEINANLTQNIDTKDAQNVKLTGDQTINDIKTFSVPPVSATNPTDTNQVANKAYVDNIANTKANDNVVVKLTGDQTINDIKTFSVPPVSATNPTANNQVANKAYVDSVVNTKANANATVNLTGNQTIAGNKTLSGATTFSGAITSTGANTFSGNNTFNTGQVTFNNKAPICNVAPAADTNLVNRAYSKKRGGYVAVTGGAINLNNGINFSLNLTSKVNITVTNAASNIGQTGEIFVAKGANISGFSAPFNFRVAQSGFGNNEVFSYTVVSRSLVRIVRS</sequence>
<dbReference type="Proteomes" id="UP001318120">
    <property type="component" value="Chromosome"/>
</dbReference>
<dbReference type="EMBL" id="CP144916">
    <property type="protein sequence ID" value="WWC41578.1"/>
    <property type="molecule type" value="Genomic_DNA"/>
</dbReference>
<dbReference type="Gene3D" id="6.10.140.2190">
    <property type="match status" value="2"/>
</dbReference>
<gene>
    <name evidence="2" type="ORF">CVIC9261_07680</name>
</gene>
<protein>
    <submittedName>
        <fullName evidence="2">Uncharacterized protein</fullName>
    </submittedName>
</protein>
<evidence type="ECO:0000256" key="1">
    <source>
        <dbReference type="SAM" id="Coils"/>
    </source>
</evidence>
<accession>A0ABZ2E7A5</accession>
<proteinExistence type="predicted"/>
<feature type="coiled-coil region" evidence="1">
    <location>
        <begin position="138"/>
        <end position="210"/>
    </location>
</feature>
<reference evidence="2 3" key="1">
    <citation type="journal article" date="2017" name="Genome Biol. Evol.">
        <title>Comparative Genomic Analysis Identifies a Campylobacter Clade Deficient in Selenium Metabolism.</title>
        <authorList>
            <person name="Miller W.G."/>
            <person name="Yee E."/>
            <person name="Lopes B.S."/>
            <person name="Chapman M.H."/>
            <person name="Huynh S."/>
            <person name="Bono J.L."/>
            <person name="Parker C.T."/>
            <person name="Strachan N.J.C."/>
            <person name="Forbes K.J."/>
        </authorList>
    </citation>
    <scope>NUCLEOTIDE SEQUENCE [LARGE SCALE GENOMIC DNA]</scope>
    <source>
        <strain evidence="2 3">RM9261</strain>
    </source>
</reference>
<keyword evidence="3" id="KW-1185">Reference proteome</keyword>
<keyword evidence="1" id="KW-0175">Coiled coil</keyword>
<evidence type="ECO:0000313" key="2">
    <source>
        <dbReference type="EMBL" id="WWC41578.1"/>
    </source>
</evidence>
<dbReference type="GeneID" id="93113979"/>
<evidence type="ECO:0000313" key="3">
    <source>
        <dbReference type="Proteomes" id="UP001318120"/>
    </source>
</evidence>
<dbReference type="RefSeq" id="WP_086257266.1">
    <property type="nucleotide sequence ID" value="NZ_CP144916.1"/>
</dbReference>
<organism evidence="2 3">
    <name type="scientific">Campylobacter vicugnae</name>
    <dbReference type="NCBI Taxonomy" id="1660076"/>
    <lineage>
        <taxon>Bacteria</taxon>
        <taxon>Pseudomonadati</taxon>
        <taxon>Campylobacterota</taxon>
        <taxon>Epsilonproteobacteria</taxon>
        <taxon>Campylobacterales</taxon>
        <taxon>Campylobacteraceae</taxon>
        <taxon>Campylobacter</taxon>
    </lineage>
</organism>